<comment type="caution">
    <text evidence="10">Lacks conserved residue(s) required for the propagation of feature annotation.</text>
</comment>
<dbReference type="PROSITE" id="PS50880">
    <property type="entry name" value="TOPRIM"/>
    <property type="match status" value="1"/>
</dbReference>
<dbReference type="CDD" id="cd03363">
    <property type="entry name" value="TOPRIM_TopoIA_TopoI"/>
    <property type="match status" value="1"/>
</dbReference>
<feature type="site" description="Interaction with DNA" evidence="10">
    <location>
        <position position="141"/>
    </location>
</feature>
<evidence type="ECO:0000256" key="7">
    <source>
        <dbReference type="ARBA" id="ARBA00023029"/>
    </source>
</evidence>
<evidence type="ECO:0000259" key="12">
    <source>
        <dbReference type="PROSITE" id="PS50880"/>
    </source>
</evidence>
<feature type="site" description="Interaction with DNA" evidence="10">
    <location>
        <position position="486"/>
    </location>
</feature>
<dbReference type="Gene3D" id="3.40.50.140">
    <property type="match status" value="1"/>
</dbReference>
<dbReference type="InterPro" id="IPR028612">
    <property type="entry name" value="Topoisom_1_IA"/>
</dbReference>
<comment type="catalytic activity">
    <reaction evidence="1 10">
        <text>ATP-independent breakage of single-stranded DNA, followed by passage and rejoining.</text>
        <dbReference type="EC" id="5.6.2.1"/>
    </reaction>
</comment>
<feature type="active site" description="O-(5'-phospho-DNA)-tyrosine intermediate" evidence="10">
    <location>
        <position position="294"/>
    </location>
</feature>
<dbReference type="SUPFAM" id="SSF56712">
    <property type="entry name" value="Prokaryotic type I DNA topoisomerase"/>
    <property type="match status" value="1"/>
</dbReference>
<evidence type="ECO:0000256" key="9">
    <source>
        <dbReference type="ARBA" id="ARBA00023235"/>
    </source>
</evidence>
<evidence type="ECO:0000256" key="4">
    <source>
        <dbReference type="ARBA" id="ARBA00022771"/>
    </source>
</evidence>
<dbReference type="InterPro" id="IPR013826">
    <property type="entry name" value="Topo_IA_cen_sub3"/>
</dbReference>
<dbReference type="InterPro" id="IPR003602">
    <property type="entry name" value="Topo_IA_DNA-bd_dom"/>
</dbReference>
<dbReference type="Pfam" id="PF13368">
    <property type="entry name" value="Toprim_C_rpt"/>
    <property type="match status" value="3"/>
</dbReference>
<dbReference type="GO" id="GO:0003677">
    <property type="term" value="F:DNA binding"/>
    <property type="evidence" value="ECO:0007669"/>
    <property type="project" value="UniProtKB-KW"/>
</dbReference>
<keyword evidence="8 10" id="KW-0238">DNA-binding</keyword>
<dbReference type="Pfam" id="PF01396">
    <property type="entry name" value="Zn_ribbon_Top1"/>
    <property type="match status" value="1"/>
</dbReference>
<dbReference type="InterPro" id="IPR000380">
    <property type="entry name" value="Topo_IA"/>
</dbReference>
<gene>
    <name evidence="10 14" type="primary">topA</name>
    <name evidence="14" type="ORF">DI533_08220</name>
</gene>
<dbReference type="HAMAP" id="MF_00952">
    <property type="entry name" value="Topoisom_1_prok"/>
    <property type="match status" value="1"/>
</dbReference>
<proteinExistence type="inferred from homology"/>
<feature type="site" description="Interaction with DNA" evidence="10">
    <location>
        <position position="144"/>
    </location>
</feature>
<dbReference type="GO" id="GO:0006265">
    <property type="term" value="P:DNA topological change"/>
    <property type="evidence" value="ECO:0007669"/>
    <property type="project" value="UniProtKB-UniRule"/>
</dbReference>
<dbReference type="InterPro" id="IPR013825">
    <property type="entry name" value="Topo_IA_cen_sub2"/>
</dbReference>
<dbReference type="InterPro" id="IPR013824">
    <property type="entry name" value="Topo_IA_cen_sub1"/>
</dbReference>
<dbReference type="SUPFAM" id="SSF57783">
    <property type="entry name" value="Zinc beta-ribbon"/>
    <property type="match status" value="1"/>
</dbReference>
<dbReference type="CDD" id="cd00186">
    <property type="entry name" value="TOP1Ac"/>
    <property type="match status" value="1"/>
</dbReference>
<evidence type="ECO:0000256" key="3">
    <source>
        <dbReference type="ARBA" id="ARBA00022723"/>
    </source>
</evidence>
<sequence length="869" mass="95489">MPVVVVESPAKAKTINKYLGSDYTVLASYGHVRDLPPKDGSVDPEHDFAMTWEVAAESKKHVRAIAEALKTDDALILATDPDREGEAISWHLQEALAPSLKKGKTVSRVTFNAITKAAVTEAMKAPRQVDQPLVEAYLARRALDYLVGFTLSPVLWRKLPGAKSAGRVQSVCLRLIVEREMEIEAFRAREFWTVKAILVTPRGQEFEARLTVLGGKKLDKFDIPTAAAAELAVQAVNSRPLTVKSVEAKPANRNPWPPFMTSTLQQEASRKFGMGAKQCMSTAQRLYEAGYITYMRTDGIDMAPEAVMAARDEIKRRFGANYVPDSPRMYKNKAKNAQEAHECIRPTDMSASPDNLRLEPDQKRLYDLIWKRTLASQMSAARLERTTVDVASADAQVELRATGQVVLFDGFLKVYDEGRDDEDGDEGRLPQIMAGESAEKRDVTPEQHFTQPPPRYTEATLVKRMEELGIGRPSTYASIITTIQDREYVRKDKNRLFPEDKGRLVTAFLTNYFRKYVEYDFTADLEGQLDDVSAGDRDYKEVLARFWRDFSAAIAETADLRIGEVLEKIDDFLSPHLYPARADGSDPRICQVCGTGRLHLKTARSGGAFIGCGNYPECRYTRPISVTGDETAGFVDGQVLGEDENGLPITLRNGRFGPYVQRGEASTEVPKPPRASLPKGWTPESVTLERALLLLNLPRPVGPHPEDGVLVEAGIGRFGPYIKHGATYANMPDVEEVFTIGMNRAVEILAQKAARGGRTTAPATALRELGDHPDGGPVQVMPGRYGPYVKWAKVNATLPKELSPETVTLEEALGLITEKAGKSPKKTARKAPAKAASAKTAAKKPAVKKAAAKKPAAKKAVKPKAAAGS</sequence>
<comment type="function">
    <text evidence="10">Releases the supercoiling and torsional tension of DNA, which is introduced during the DNA replication and transcription, by transiently cleaving and rejoining one strand of the DNA duplex. Introduces a single-strand break via transesterification at a target site in duplex DNA. The scissile phosphodiester is attacked by the catalytic tyrosine of the enzyme, resulting in the formation of a DNA-(5'-phosphotyrosyl)-enzyme intermediate and the expulsion of a 3'-OH DNA strand. The free DNA strand then undergoes passage around the unbroken strand, thus removing DNA supercoils. Finally, in the religation step, the DNA 3'-OH attacks the covalent intermediate to expel the active-site tyrosine and restore the DNA phosphodiester backbone.</text>
</comment>
<evidence type="ECO:0000256" key="11">
    <source>
        <dbReference type="SAM" id="MobiDB-lite"/>
    </source>
</evidence>
<dbReference type="PRINTS" id="PR00417">
    <property type="entry name" value="PRTPISMRASEI"/>
</dbReference>
<evidence type="ECO:0000256" key="6">
    <source>
        <dbReference type="ARBA" id="ARBA00022842"/>
    </source>
</evidence>
<dbReference type="PANTHER" id="PTHR42785:SF1">
    <property type="entry name" value="DNA TOPOISOMERASE"/>
    <property type="match status" value="1"/>
</dbReference>
<keyword evidence="3" id="KW-0479">Metal-binding</keyword>
<dbReference type="InterPro" id="IPR006171">
    <property type="entry name" value="TOPRIM_dom"/>
</dbReference>
<dbReference type="InterPro" id="IPR013498">
    <property type="entry name" value="Topo_IA_Znf"/>
</dbReference>
<dbReference type="SMART" id="SM00493">
    <property type="entry name" value="TOPRIM"/>
    <property type="match status" value="1"/>
</dbReference>
<dbReference type="Proteomes" id="UP000248975">
    <property type="component" value="Unassembled WGS sequence"/>
</dbReference>
<comment type="similarity">
    <text evidence="2 10">Belongs to the type IA topoisomerase family.</text>
</comment>
<feature type="compositionally biased region" description="Basic residues" evidence="11">
    <location>
        <begin position="841"/>
        <end position="862"/>
    </location>
</feature>
<dbReference type="AlphaFoldDB" id="A0A2W5SEA6"/>
<evidence type="ECO:0000313" key="15">
    <source>
        <dbReference type="Proteomes" id="UP000248975"/>
    </source>
</evidence>
<dbReference type="InterPro" id="IPR025589">
    <property type="entry name" value="Toprim_C_rpt"/>
</dbReference>
<comment type="caution">
    <text evidence="14">The sequence shown here is derived from an EMBL/GenBank/DDBJ whole genome shotgun (WGS) entry which is preliminary data.</text>
</comment>
<dbReference type="PROSITE" id="PS52039">
    <property type="entry name" value="TOPO_IA_2"/>
    <property type="match status" value="1"/>
</dbReference>
<dbReference type="InterPro" id="IPR023405">
    <property type="entry name" value="Topo_IA_core_domain"/>
</dbReference>
<name>A0A2W5SEA6_CERSP</name>
<dbReference type="SMART" id="SM00437">
    <property type="entry name" value="TOP1Ac"/>
    <property type="match status" value="1"/>
</dbReference>
<dbReference type="EMBL" id="QFQS01000001">
    <property type="protein sequence ID" value="PZR00530.1"/>
    <property type="molecule type" value="Genomic_DNA"/>
</dbReference>
<dbReference type="InterPro" id="IPR013497">
    <property type="entry name" value="Topo_IA_cen"/>
</dbReference>
<keyword evidence="7 10" id="KW-0799">Topoisomerase</keyword>
<feature type="domain" description="Topo IA-type catalytic" evidence="13">
    <location>
        <begin position="130"/>
        <end position="554"/>
    </location>
</feature>
<feature type="domain" description="Toprim" evidence="12">
    <location>
        <begin position="1"/>
        <end position="114"/>
    </location>
</feature>
<dbReference type="Pfam" id="PF01131">
    <property type="entry name" value="Topoisom_bac"/>
    <property type="match status" value="1"/>
</dbReference>
<dbReference type="GO" id="GO:0003917">
    <property type="term" value="F:DNA topoisomerase type I (single strand cut, ATP-independent) activity"/>
    <property type="evidence" value="ECO:0007669"/>
    <property type="project" value="UniProtKB-UniRule"/>
</dbReference>
<evidence type="ECO:0000256" key="5">
    <source>
        <dbReference type="ARBA" id="ARBA00022833"/>
    </source>
</evidence>
<evidence type="ECO:0000256" key="8">
    <source>
        <dbReference type="ARBA" id="ARBA00023125"/>
    </source>
</evidence>
<evidence type="ECO:0000259" key="13">
    <source>
        <dbReference type="PROSITE" id="PS52039"/>
    </source>
</evidence>
<dbReference type="GO" id="GO:0005694">
    <property type="term" value="C:chromosome"/>
    <property type="evidence" value="ECO:0007669"/>
    <property type="project" value="InterPro"/>
</dbReference>
<dbReference type="PANTHER" id="PTHR42785">
    <property type="entry name" value="DNA TOPOISOMERASE, TYPE IA, CORE"/>
    <property type="match status" value="1"/>
</dbReference>
<dbReference type="NCBIfam" id="TIGR01051">
    <property type="entry name" value="topA_bact"/>
    <property type="match status" value="1"/>
</dbReference>
<dbReference type="InterPro" id="IPR005733">
    <property type="entry name" value="TopoI_bac-type"/>
</dbReference>
<dbReference type="EC" id="5.6.2.1" evidence="10"/>
<evidence type="ECO:0000256" key="2">
    <source>
        <dbReference type="ARBA" id="ARBA00009446"/>
    </source>
</evidence>
<feature type="site" description="Interaction with DNA" evidence="10">
    <location>
        <position position="156"/>
    </location>
</feature>
<keyword evidence="6" id="KW-0460">Magnesium</keyword>
<feature type="site" description="Interaction with DNA" evidence="10">
    <location>
        <position position="296"/>
    </location>
</feature>
<keyword evidence="9 10" id="KW-0413">Isomerase</keyword>
<comment type="subunit">
    <text evidence="10">Monomer.</text>
</comment>
<accession>A0A2W5SEA6</accession>
<dbReference type="GO" id="GO:0008270">
    <property type="term" value="F:zinc ion binding"/>
    <property type="evidence" value="ECO:0007669"/>
    <property type="project" value="UniProtKB-KW"/>
</dbReference>
<dbReference type="SMART" id="SM00436">
    <property type="entry name" value="TOP1Bc"/>
    <property type="match status" value="1"/>
</dbReference>
<dbReference type="Gene3D" id="3.30.65.10">
    <property type="entry name" value="Bacterial Topoisomerase I, domain 1"/>
    <property type="match status" value="1"/>
</dbReference>
<dbReference type="Gene3D" id="1.10.460.10">
    <property type="entry name" value="Topoisomerase I, domain 2"/>
    <property type="match status" value="1"/>
</dbReference>
<feature type="region of interest" description="Disordered" evidence="11">
    <location>
        <begin position="819"/>
        <end position="869"/>
    </location>
</feature>
<dbReference type="Gene3D" id="1.10.290.10">
    <property type="entry name" value="Topoisomerase I, domain 4"/>
    <property type="match status" value="1"/>
</dbReference>
<evidence type="ECO:0000313" key="14">
    <source>
        <dbReference type="EMBL" id="PZR00530.1"/>
    </source>
</evidence>
<dbReference type="Gene3D" id="2.70.20.10">
    <property type="entry name" value="Topoisomerase I, domain 3"/>
    <property type="match status" value="1"/>
</dbReference>
<keyword evidence="5" id="KW-0862">Zinc</keyword>
<feature type="compositionally biased region" description="Basic residues" evidence="11">
    <location>
        <begin position="822"/>
        <end position="832"/>
    </location>
</feature>
<dbReference type="InterPro" id="IPR034149">
    <property type="entry name" value="TOPRIM_TopoI"/>
</dbReference>
<feature type="site" description="Interaction with DNA" evidence="10">
    <location>
        <position position="31"/>
    </location>
</feature>
<organism evidence="14 15">
    <name type="scientific">Cereibacter sphaeroides</name>
    <name type="common">Rhodobacter sphaeroides</name>
    <dbReference type="NCBI Taxonomy" id="1063"/>
    <lineage>
        <taxon>Bacteria</taxon>
        <taxon>Pseudomonadati</taxon>
        <taxon>Pseudomonadota</taxon>
        <taxon>Alphaproteobacteria</taxon>
        <taxon>Rhodobacterales</taxon>
        <taxon>Paracoccaceae</taxon>
        <taxon>Cereibacter</taxon>
    </lineage>
</organism>
<dbReference type="InterPro" id="IPR023406">
    <property type="entry name" value="Topo_IA_AS"/>
</dbReference>
<protein>
    <recommendedName>
        <fullName evidence="10">DNA topoisomerase 1</fullName>
        <ecNumber evidence="10">5.6.2.1</ecNumber>
    </recommendedName>
    <alternativeName>
        <fullName evidence="10">DNA topoisomerase I</fullName>
    </alternativeName>
</protein>
<evidence type="ECO:0000256" key="1">
    <source>
        <dbReference type="ARBA" id="ARBA00000213"/>
    </source>
</evidence>
<dbReference type="Pfam" id="PF01751">
    <property type="entry name" value="Toprim"/>
    <property type="match status" value="1"/>
</dbReference>
<evidence type="ECO:0000256" key="10">
    <source>
        <dbReference type="HAMAP-Rule" id="MF_00952"/>
    </source>
</evidence>
<dbReference type="PROSITE" id="PS00396">
    <property type="entry name" value="TOPO_IA_1"/>
    <property type="match status" value="1"/>
</dbReference>
<feature type="region of interest" description="Interaction with DNA" evidence="10">
    <location>
        <begin position="164"/>
        <end position="169"/>
    </location>
</feature>
<feature type="site" description="Interaction with DNA" evidence="10">
    <location>
        <position position="140"/>
    </location>
</feature>
<keyword evidence="4" id="KW-0863">Zinc-finger</keyword>
<dbReference type="InterPro" id="IPR003601">
    <property type="entry name" value="Topo_IA_2"/>
</dbReference>
<reference evidence="14 15" key="1">
    <citation type="submission" date="2017-08" db="EMBL/GenBank/DDBJ databases">
        <title>Infants hospitalized years apart are colonized by the same room-sourced microbial strains.</title>
        <authorList>
            <person name="Brooks B."/>
            <person name="Olm M.R."/>
            <person name="Firek B.A."/>
            <person name="Baker R."/>
            <person name="Thomas B.C."/>
            <person name="Morowitz M.J."/>
            <person name="Banfield J.F."/>
        </authorList>
    </citation>
    <scope>NUCLEOTIDE SEQUENCE [LARGE SCALE GENOMIC DNA]</scope>
    <source>
        <strain evidence="14">S2_003_000_R2_11</strain>
    </source>
</reference>